<dbReference type="PANTHER" id="PTHR12475">
    <property type="match status" value="1"/>
</dbReference>
<evidence type="ECO:0008006" key="3">
    <source>
        <dbReference type="Google" id="ProtNLM"/>
    </source>
</evidence>
<dbReference type="Gene3D" id="3.10.129.10">
    <property type="entry name" value="Hotdog Thioesterase"/>
    <property type="match status" value="1"/>
</dbReference>
<dbReference type="RefSeq" id="WP_099912528.1">
    <property type="nucleotide sequence ID" value="NZ_AWWI01000126.1"/>
</dbReference>
<dbReference type="InterPro" id="IPR029069">
    <property type="entry name" value="HotDog_dom_sf"/>
</dbReference>
<gene>
    <name evidence="1" type="ORF">P775_20235</name>
</gene>
<dbReference type="AlphaFoldDB" id="A0A2G8R9W6"/>
<dbReference type="InterPro" id="IPR051490">
    <property type="entry name" value="THEM6_lcsJ_thioesterase"/>
</dbReference>
<protein>
    <recommendedName>
        <fullName evidence="3">Thioeseterase</fullName>
    </recommendedName>
</protein>
<name>A0A2G8R9W6_9RHOB</name>
<evidence type="ECO:0000313" key="1">
    <source>
        <dbReference type="EMBL" id="PIL18283.1"/>
    </source>
</evidence>
<comment type="caution">
    <text evidence="1">The sequence shown here is derived from an EMBL/GenBank/DDBJ whole genome shotgun (WGS) entry which is preliminary data.</text>
</comment>
<dbReference type="CDD" id="cd00586">
    <property type="entry name" value="4HBT"/>
    <property type="match status" value="1"/>
</dbReference>
<proteinExistence type="predicted"/>
<keyword evidence="2" id="KW-1185">Reference proteome</keyword>
<accession>A0A2G8R9W6</accession>
<sequence length="179" mass="20927">MYPFIRMFKEILVHRNDPPLALGAAHVSHHMCWPWDIDLWKELNNGRTLTLYDLGRIPMARRSGMVSALRRMRWGMTIAGTTVRYRRRVRVFEQVEMRSRLLCWDARFLYLEQSMWKKDGECSSHAVYRVAVTDSNGIVPTKRVTEEMGLTCASPPMPDWVVQWTKAEAHRPWPPMPGA</sequence>
<dbReference type="OrthoDB" id="3727779at2"/>
<organism evidence="1 2">
    <name type="scientific">Puniceibacterium antarcticum</name>
    <dbReference type="NCBI Taxonomy" id="1206336"/>
    <lineage>
        <taxon>Bacteria</taxon>
        <taxon>Pseudomonadati</taxon>
        <taxon>Pseudomonadota</taxon>
        <taxon>Alphaproteobacteria</taxon>
        <taxon>Rhodobacterales</taxon>
        <taxon>Paracoccaceae</taxon>
        <taxon>Puniceibacterium</taxon>
    </lineage>
</organism>
<reference evidence="1 2" key="1">
    <citation type="submission" date="2013-09" db="EMBL/GenBank/DDBJ databases">
        <title>Genome sequencing of Phaeobacter antarcticus sp. nov. SM1211.</title>
        <authorList>
            <person name="Zhang X.-Y."/>
            <person name="Liu C."/>
            <person name="Chen X.-L."/>
            <person name="Xie B.-B."/>
            <person name="Qin Q.-L."/>
            <person name="Rong J.-C."/>
            <person name="Zhang Y.-Z."/>
        </authorList>
    </citation>
    <scope>NUCLEOTIDE SEQUENCE [LARGE SCALE GENOMIC DNA]</scope>
    <source>
        <strain evidence="1 2">SM1211</strain>
    </source>
</reference>
<dbReference type="EMBL" id="AWWI01000126">
    <property type="protein sequence ID" value="PIL18283.1"/>
    <property type="molecule type" value="Genomic_DNA"/>
</dbReference>
<dbReference type="Proteomes" id="UP000231259">
    <property type="component" value="Unassembled WGS sequence"/>
</dbReference>
<dbReference type="PANTHER" id="PTHR12475:SF4">
    <property type="entry name" value="PROTEIN THEM6"/>
    <property type="match status" value="1"/>
</dbReference>
<dbReference type="Pfam" id="PF13279">
    <property type="entry name" value="4HBT_2"/>
    <property type="match status" value="1"/>
</dbReference>
<evidence type="ECO:0000313" key="2">
    <source>
        <dbReference type="Proteomes" id="UP000231259"/>
    </source>
</evidence>
<dbReference type="SUPFAM" id="SSF54637">
    <property type="entry name" value="Thioesterase/thiol ester dehydrase-isomerase"/>
    <property type="match status" value="1"/>
</dbReference>